<evidence type="ECO:0000256" key="15">
    <source>
        <dbReference type="ARBA" id="ARBA00071143"/>
    </source>
</evidence>
<name>A0A1S3GIU5_DIPOR</name>
<comment type="function">
    <text evidence="14">Component of the receptor for IL20, IL22 and IL24. Component of IL22 receptor formed by IL22RA1 and IL10RB enabling IL22 signaling via JAK/STAT pathways. IL22 also induces activation of MAPK1/MAPK3 and Akt kinases pathways. Component of one of the receptor for IL20 and IL24 formed by IL22RA1 and IL20RB also signaling through STATs activation. Mediates IL24 antiangiogenic activity as well as IL24 inhibitory effect on endothelial cell tube formation and differentiation.</text>
</comment>
<evidence type="ECO:0000256" key="9">
    <source>
        <dbReference type="ARBA" id="ARBA00022989"/>
    </source>
</evidence>
<dbReference type="AlphaFoldDB" id="A0A1S3GIU5"/>
<dbReference type="GO" id="GO:1900016">
    <property type="term" value="P:negative regulation of cytokine production involved in inflammatory response"/>
    <property type="evidence" value="ECO:0007669"/>
    <property type="project" value="Ensembl"/>
</dbReference>
<evidence type="ECO:0000256" key="12">
    <source>
        <dbReference type="ARBA" id="ARBA00023170"/>
    </source>
</evidence>
<keyword evidence="5 17" id="KW-0812">Transmembrane</keyword>
<evidence type="ECO:0000256" key="10">
    <source>
        <dbReference type="ARBA" id="ARBA00023136"/>
    </source>
</evidence>
<keyword evidence="10 17" id="KW-0472">Membrane</keyword>
<dbReference type="RefSeq" id="XP_012888798.1">
    <property type="nucleotide sequence ID" value="XM_013033344.1"/>
</dbReference>
<keyword evidence="7" id="KW-0677">Repeat</keyword>
<reference evidence="20" key="1">
    <citation type="submission" date="2025-08" db="UniProtKB">
        <authorList>
            <consortium name="RefSeq"/>
        </authorList>
    </citation>
    <scope>IDENTIFICATION</scope>
    <source>
        <tissue evidence="20">Kidney</tissue>
    </source>
</reference>
<evidence type="ECO:0000259" key="18">
    <source>
        <dbReference type="Pfam" id="PF01108"/>
    </source>
</evidence>
<dbReference type="FunFam" id="2.60.40.10:FF:000348">
    <property type="entry name" value="Interleukin 20 receptor subunit alpha"/>
    <property type="match status" value="1"/>
</dbReference>
<dbReference type="Gene3D" id="2.60.40.10">
    <property type="entry name" value="Immunoglobulins"/>
    <property type="match status" value="2"/>
</dbReference>
<dbReference type="PANTHER" id="PTHR20859:SF53">
    <property type="entry name" value="INTERLEUKIN-22 RECEPTOR SUBUNIT ALPHA-1"/>
    <property type="match status" value="1"/>
</dbReference>
<keyword evidence="3" id="KW-1003">Cell membrane</keyword>
<keyword evidence="19" id="KW-1185">Reference proteome</keyword>
<evidence type="ECO:0000256" key="4">
    <source>
        <dbReference type="ARBA" id="ARBA00022553"/>
    </source>
</evidence>
<evidence type="ECO:0000256" key="5">
    <source>
        <dbReference type="ARBA" id="ARBA00022692"/>
    </source>
</evidence>
<dbReference type="Pfam" id="PF01108">
    <property type="entry name" value="Tissue_fac"/>
    <property type="match status" value="1"/>
</dbReference>
<dbReference type="PANTHER" id="PTHR20859">
    <property type="entry name" value="INTERFERON/INTERLEUKIN RECEPTOR"/>
    <property type="match status" value="1"/>
</dbReference>
<dbReference type="GO" id="GO:0050728">
    <property type="term" value="P:negative regulation of inflammatory response"/>
    <property type="evidence" value="ECO:0007669"/>
    <property type="project" value="Ensembl"/>
</dbReference>
<dbReference type="GO" id="GO:0050829">
    <property type="term" value="P:defense response to Gram-negative bacterium"/>
    <property type="evidence" value="ECO:0007669"/>
    <property type="project" value="Ensembl"/>
</dbReference>
<sequence>MRTLLAILAVGTLAAPGTEDSPALLQYVKFQSSNFENILTWESGPESPPDTTYSVEYKTYGESVWLAKKGCQGITRKSCNLTMETGNLTELYYAKVTAVRPGGQPFPKISERFSSLQHTTIKPPDVTCVPKVRSIQMIIHPTPTPILAGDGHRFTLEEIFQDLFYRLELRVNHTYQMHLGGQQREYEFLGLTPETEFLGTIMILVPTWSKESAPYVCRVKTLPDWTWTYSFSGAILFSMGFLVAVLCYLSYRYVTKPPAPPSSLDVQRVLTFQPLRFIQEHVLIPISDLSGPSSLVQPIQYSQVMVSGPREPSGATQLHGLPEMAYLGQPDVPILRPSNLPSPPTSSPPPYTPKDTPELSPPSYAPQTTPEAKAPFYVSQPVSKVQAPSYTPQATLDHWPASYGVCMGESGNDSPTRTLSSPKARKIKLKDPLQRETRTGSCLSGDLSLQEVTSLAMEDPQEVKSLPQTLGLCMDRVPDLDMLHSGDPGTSSYLKDPLSLLSSVQIEGHPVSLPLHSPPLSCSSLHQGISLLESLVCSKEEGAAAEAGATCPGVSGLEQPLEVDSLFKDLALTVQWES</sequence>
<keyword evidence="13" id="KW-0325">Glycoprotein</keyword>
<evidence type="ECO:0000256" key="14">
    <source>
        <dbReference type="ARBA" id="ARBA00055421"/>
    </source>
</evidence>
<evidence type="ECO:0000256" key="8">
    <source>
        <dbReference type="ARBA" id="ARBA00022843"/>
    </source>
</evidence>
<feature type="transmembrane region" description="Helical" evidence="17">
    <location>
        <begin position="227"/>
        <end position="249"/>
    </location>
</feature>
<dbReference type="GO" id="GO:0005886">
    <property type="term" value="C:plasma membrane"/>
    <property type="evidence" value="ECO:0007669"/>
    <property type="project" value="UniProtKB-SubCell"/>
</dbReference>
<evidence type="ECO:0000313" key="20">
    <source>
        <dbReference type="RefSeq" id="XP_012888798.1"/>
    </source>
</evidence>
<keyword evidence="8" id="KW-0832">Ubl conjugation</keyword>
<keyword evidence="4" id="KW-0597">Phosphoprotein</keyword>
<evidence type="ECO:0000256" key="13">
    <source>
        <dbReference type="ARBA" id="ARBA00023180"/>
    </source>
</evidence>
<dbReference type="InterPro" id="IPR036116">
    <property type="entry name" value="FN3_sf"/>
</dbReference>
<accession>A0A1S3GIU5</accession>
<dbReference type="STRING" id="10020.ENSDORP00000027918"/>
<dbReference type="CTD" id="58985"/>
<evidence type="ECO:0000256" key="6">
    <source>
        <dbReference type="ARBA" id="ARBA00022729"/>
    </source>
</evidence>
<dbReference type="InterPro" id="IPR013783">
    <property type="entry name" value="Ig-like_fold"/>
</dbReference>
<dbReference type="InterPro" id="IPR003961">
    <property type="entry name" value="FN3_dom"/>
</dbReference>
<dbReference type="GO" id="GO:0042018">
    <property type="term" value="F:interleukin-22 receptor activity"/>
    <property type="evidence" value="ECO:0007669"/>
    <property type="project" value="Ensembl"/>
</dbReference>
<evidence type="ECO:0000256" key="2">
    <source>
        <dbReference type="ARBA" id="ARBA00005399"/>
    </source>
</evidence>
<evidence type="ECO:0000256" key="7">
    <source>
        <dbReference type="ARBA" id="ARBA00022737"/>
    </source>
</evidence>
<feature type="domain" description="Fibronectin type-III" evidence="18">
    <location>
        <begin position="6"/>
        <end position="104"/>
    </location>
</feature>
<evidence type="ECO:0000256" key="11">
    <source>
        <dbReference type="ARBA" id="ARBA00023157"/>
    </source>
</evidence>
<dbReference type="OMA" id="WLAKEGC"/>
<evidence type="ECO:0000256" key="16">
    <source>
        <dbReference type="SAM" id="MobiDB-lite"/>
    </source>
</evidence>
<dbReference type="InParanoid" id="A0A1S3GIU5"/>
<keyword evidence="6" id="KW-0732">Signal</keyword>
<dbReference type="SUPFAM" id="SSF49265">
    <property type="entry name" value="Fibronectin type III"/>
    <property type="match status" value="2"/>
</dbReference>
<dbReference type="FunFam" id="2.60.40.10:FF:001465">
    <property type="entry name" value="Interleukin-22 receptor subunit alpha-1"/>
    <property type="match status" value="1"/>
</dbReference>
<feature type="compositionally biased region" description="Pro residues" evidence="16">
    <location>
        <begin position="340"/>
        <end position="352"/>
    </location>
</feature>
<dbReference type="KEGG" id="dord:105998570"/>
<gene>
    <name evidence="20" type="primary">Il22ra1</name>
</gene>
<protein>
    <recommendedName>
        <fullName evidence="15">Interleukin-22 receptor subunit alpha-1</fullName>
    </recommendedName>
</protein>
<keyword evidence="11" id="KW-1015">Disulfide bond</keyword>
<dbReference type="Proteomes" id="UP000081671">
    <property type="component" value="Unplaced"/>
</dbReference>
<comment type="subcellular location">
    <subcellularLocation>
        <location evidence="1">Cell membrane</location>
        <topology evidence="1">Single-pass type I membrane protein</topology>
    </subcellularLocation>
</comment>
<dbReference type="InterPro" id="IPR050650">
    <property type="entry name" value="Type-II_Cytokine-TF_Rcpt"/>
</dbReference>
<evidence type="ECO:0000256" key="17">
    <source>
        <dbReference type="SAM" id="Phobius"/>
    </source>
</evidence>
<evidence type="ECO:0000313" key="19">
    <source>
        <dbReference type="Proteomes" id="UP000081671"/>
    </source>
</evidence>
<proteinExistence type="inferred from homology"/>
<evidence type="ECO:0000256" key="1">
    <source>
        <dbReference type="ARBA" id="ARBA00004251"/>
    </source>
</evidence>
<dbReference type="OrthoDB" id="9908819at2759"/>
<organism evidence="19 20">
    <name type="scientific">Dipodomys ordii</name>
    <name type="common">Ord's kangaroo rat</name>
    <dbReference type="NCBI Taxonomy" id="10020"/>
    <lineage>
        <taxon>Eukaryota</taxon>
        <taxon>Metazoa</taxon>
        <taxon>Chordata</taxon>
        <taxon>Craniata</taxon>
        <taxon>Vertebrata</taxon>
        <taxon>Euteleostomi</taxon>
        <taxon>Mammalia</taxon>
        <taxon>Eutheria</taxon>
        <taxon>Euarchontoglires</taxon>
        <taxon>Glires</taxon>
        <taxon>Rodentia</taxon>
        <taxon>Castorimorpha</taxon>
        <taxon>Heteromyidae</taxon>
        <taxon>Dipodomyinae</taxon>
        <taxon>Dipodomys</taxon>
    </lineage>
</organism>
<keyword evidence="12 20" id="KW-0675">Receptor</keyword>
<keyword evidence="9 17" id="KW-1133">Transmembrane helix</keyword>
<comment type="similarity">
    <text evidence="2">Belongs to the type II cytokine receptor family.</text>
</comment>
<dbReference type="GeneID" id="105998570"/>
<dbReference type="GO" id="GO:0042015">
    <property type="term" value="F:interleukin-20 binding"/>
    <property type="evidence" value="ECO:0007669"/>
    <property type="project" value="Ensembl"/>
</dbReference>
<dbReference type="FunCoup" id="A0A1S3GIU5">
    <property type="interactions" value="845"/>
</dbReference>
<feature type="region of interest" description="Disordered" evidence="16">
    <location>
        <begin position="332"/>
        <end position="370"/>
    </location>
</feature>
<evidence type="ECO:0000256" key="3">
    <source>
        <dbReference type="ARBA" id="ARBA00022475"/>
    </source>
</evidence>